<accession>A0A0C2W1B6</accession>
<dbReference type="AlphaFoldDB" id="A0A0C2W1B6"/>
<keyword evidence="5 8" id="KW-0378">Hydrolase</keyword>
<dbReference type="GO" id="GO:0004557">
    <property type="term" value="F:alpha-galactosidase activity"/>
    <property type="evidence" value="ECO:0007669"/>
    <property type="project" value="UniProtKB-EC"/>
</dbReference>
<evidence type="ECO:0000259" key="10">
    <source>
        <dbReference type="Pfam" id="PF17801"/>
    </source>
</evidence>
<dbReference type="InterPro" id="IPR000111">
    <property type="entry name" value="Glyco_hydro_27/36_CS"/>
</dbReference>
<dbReference type="PANTHER" id="PTHR11452">
    <property type="entry name" value="ALPHA-GALACTOSIDASE/ALPHA-N-ACETYLGALACTOSAMINIDASE"/>
    <property type="match status" value="1"/>
</dbReference>
<reference evidence="12" key="2">
    <citation type="submission" date="2015-01" db="EMBL/GenBank/DDBJ databases">
        <title>Evolutionary Origins and Diversification of the Mycorrhizal Mutualists.</title>
        <authorList>
            <consortium name="DOE Joint Genome Institute"/>
            <consortium name="Mycorrhizal Genomics Consortium"/>
            <person name="Kohler A."/>
            <person name="Kuo A."/>
            <person name="Nagy L.G."/>
            <person name="Floudas D."/>
            <person name="Copeland A."/>
            <person name="Barry K.W."/>
            <person name="Cichocki N."/>
            <person name="Veneault-Fourrey C."/>
            <person name="LaButti K."/>
            <person name="Lindquist E.A."/>
            <person name="Lipzen A."/>
            <person name="Lundell T."/>
            <person name="Morin E."/>
            <person name="Murat C."/>
            <person name="Riley R."/>
            <person name="Ohm R."/>
            <person name="Sun H."/>
            <person name="Tunlid A."/>
            <person name="Henrissat B."/>
            <person name="Grigoriev I.V."/>
            <person name="Hibbett D.S."/>
            <person name="Martin F."/>
        </authorList>
    </citation>
    <scope>NUCLEOTIDE SEQUENCE [LARGE SCALE GENOMIC DNA]</scope>
    <source>
        <strain evidence="12">MAFF 305830</strain>
    </source>
</reference>
<evidence type="ECO:0000256" key="6">
    <source>
        <dbReference type="ARBA" id="ARBA00023157"/>
    </source>
</evidence>
<evidence type="ECO:0000256" key="2">
    <source>
        <dbReference type="ARBA" id="ARBA00009743"/>
    </source>
</evidence>
<dbReference type="STRING" id="933852.A0A0C2W1B6"/>
<evidence type="ECO:0000256" key="1">
    <source>
        <dbReference type="ARBA" id="ARBA00001255"/>
    </source>
</evidence>
<dbReference type="Pfam" id="PF17801">
    <property type="entry name" value="Melibiase_C"/>
    <property type="match status" value="1"/>
</dbReference>
<dbReference type="FunFam" id="3.20.20.70:FF:000202">
    <property type="entry name" value="Alpha-galactosidase"/>
    <property type="match status" value="1"/>
</dbReference>
<organism evidence="11 12">
    <name type="scientific">Serendipita vermifera MAFF 305830</name>
    <dbReference type="NCBI Taxonomy" id="933852"/>
    <lineage>
        <taxon>Eukaryota</taxon>
        <taxon>Fungi</taxon>
        <taxon>Dikarya</taxon>
        <taxon>Basidiomycota</taxon>
        <taxon>Agaricomycotina</taxon>
        <taxon>Agaricomycetes</taxon>
        <taxon>Sebacinales</taxon>
        <taxon>Serendipitaceae</taxon>
        <taxon>Serendipita</taxon>
    </lineage>
</organism>
<dbReference type="InterPro" id="IPR041233">
    <property type="entry name" value="Melibiase_C"/>
</dbReference>
<keyword evidence="7 8" id="KW-0326">Glycosidase</keyword>
<evidence type="ECO:0000256" key="5">
    <source>
        <dbReference type="ARBA" id="ARBA00022801"/>
    </source>
</evidence>
<dbReference type="InterPro" id="IPR017853">
    <property type="entry name" value="GH"/>
</dbReference>
<dbReference type="Gene3D" id="3.20.20.70">
    <property type="entry name" value="Aldolase class I"/>
    <property type="match status" value="1"/>
</dbReference>
<dbReference type="GO" id="GO:0005995">
    <property type="term" value="P:melibiose catabolic process"/>
    <property type="evidence" value="ECO:0007669"/>
    <property type="project" value="UniProtKB-ARBA"/>
</dbReference>
<comment type="similarity">
    <text evidence="2 8">Belongs to the glycosyl hydrolase 27 family.</text>
</comment>
<proteinExistence type="inferred from homology"/>
<evidence type="ECO:0000313" key="11">
    <source>
        <dbReference type="EMBL" id="KIM20298.1"/>
    </source>
</evidence>
<keyword evidence="6 8" id="KW-1015">Disulfide bond</keyword>
<feature type="domain" description="Alpha galactosidase C-terminal" evidence="10">
    <location>
        <begin position="341"/>
        <end position="433"/>
    </location>
</feature>
<evidence type="ECO:0000256" key="8">
    <source>
        <dbReference type="RuleBase" id="RU361168"/>
    </source>
</evidence>
<evidence type="ECO:0000256" key="7">
    <source>
        <dbReference type="ARBA" id="ARBA00023295"/>
    </source>
</evidence>
<evidence type="ECO:0000256" key="9">
    <source>
        <dbReference type="SAM" id="SignalP"/>
    </source>
</evidence>
<dbReference type="EMBL" id="KN824448">
    <property type="protein sequence ID" value="KIM20298.1"/>
    <property type="molecule type" value="Genomic_DNA"/>
</dbReference>
<reference evidence="11 12" key="1">
    <citation type="submission" date="2014-04" db="EMBL/GenBank/DDBJ databases">
        <authorList>
            <consortium name="DOE Joint Genome Institute"/>
            <person name="Kuo A."/>
            <person name="Zuccaro A."/>
            <person name="Kohler A."/>
            <person name="Nagy L.G."/>
            <person name="Floudas D."/>
            <person name="Copeland A."/>
            <person name="Barry K.W."/>
            <person name="Cichocki N."/>
            <person name="Veneault-Fourrey C."/>
            <person name="LaButti K."/>
            <person name="Lindquist E.A."/>
            <person name="Lipzen A."/>
            <person name="Lundell T."/>
            <person name="Morin E."/>
            <person name="Murat C."/>
            <person name="Sun H."/>
            <person name="Tunlid A."/>
            <person name="Henrissat B."/>
            <person name="Grigoriev I.V."/>
            <person name="Hibbett D.S."/>
            <person name="Martin F."/>
            <person name="Nordberg H.P."/>
            <person name="Cantor M.N."/>
            <person name="Hua S.X."/>
        </authorList>
    </citation>
    <scope>NUCLEOTIDE SEQUENCE [LARGE SCALE GENOMIC DNA]</scope>
    <source>
        <strain evidence="11 12">MAFF 305830</strain>
    </source>
</reference>
<keyword evidence="4 9" id="KW-0732">Signal</keyword>
<sequence>MRLQLAVFFVTSSLSKLISAKDDGLARTPPMGWNSWNSFGCNINADMILGNAESLIDAGLDKLGYEYIVIDDCWHAPSRDPNPPYAPRADENRFRIGIKALADEIHEMGLKLGIYSSAGTMTCAKQFGSLGYEEIDAQTYKEWGVDYVKYDNCYNEGQAGYDLVSYNRYAKMSHALNATGRPMVYAMCNWGEDGTWNWAPTIAHTWRMSGDIMDSYDEYDDRCPCESAINCKLPGFHCSMMRILEYAAPLVQKAGPGQWNDLDMLEVGNGGMTTIEYQTHFSMWALIKSPLILGNRLWTMDAVTLAIISNKLIIAMNQDALGMPVNRVKKTLVKNRQGEVEGNVQIWSGPLVDGAVVGIVNTSPVAQTISYSIAQVYPAARGVSKKYKVLDAWGLKDSSLGIAVDNWGKWLDGDISESGLMAVDIPAHGTVVHKWLPLAPGLSGTAATENSQKVMKGEL</sequence>
<dbReference type="PROSITE" id="PS00512">
    <property type="entry name" value="ALPHA_GALACTOSIDASE"/>
    <property type="match status" value="1"/>
</dbReference>
<dbReference type="SUPFAM" id="SSF51011">
    <property type="entry name" value="Glycosyl hydrolase domain"/>
    <property type="match status" value="1"/>
</dbReference>
<dbReference type="SUPFAM" id="SSF51445">
    <property type="entry name" value="(Trans)glycosidases"/>
    <property type="match status" value="1"/>
</dbReference>
<comment type="catalytic activity">
    <reaction evidence="1 8">
        <text>Hydrolysis of terminal, non-reducing alpha-D-galactose residues in alpha-D-galactosides, including galactose oligosaccharides, galactomannans and galactolipids.</text>
        <dbReference type="EC" id="3.2.1.22"/>
    </reaction>
</comment>
<dbReference type="Gene3D" id="2.60.40.1180">
    <property type="entry name" value="Golgi alpha-mannosidase II"/>
    <property type="match status" value="1"/>
</dbReference>
<dbReference type="OrthoDB" id="5795902at2759"/>
<dbReference type="EC" id="3.2.1.22" evidence="3 8"/>
<evidence type="ECO:0000256" key="3">
    <source>
        <dbReference type="ARBA" id="ARBA00012755"/>
    </source>
</evidence>
<gene>
    <name evidence="11" type="ORF">M408DRAFT_334039</name>
</gene>
<dbReference type="InterPro" id="IPR013785">
    <property type="entry name" value="Aldolase_TIM"/>
</dbReference>
<dbReference type="InterPro" id="IPR013780">
    <property type="entry name" value="Glyco_hydro_b"/>
</dbReference>
<dbReference type="InterPro" id="IPR002241">
    <property type="entry name" value="Glyco_hydro_27"/>
</dbReference>
<dbReference type="Pfam" id="PF16499">
    <property type="entry name" value="Melibiase_2"/>
    <property type="match status" value="1"/>
</dbReference>
<dbReference type="PRINTS" id="PR00740">
    <property type="entry name" value="GLHYDRLASE27"/>
</dbReference>
<evidence type="ECO:0000256" key="4">
    <source>
        <dbReference type="ARBA" id="ARBA00022729"/>
    </source>
</evidence>
<name>A0A0C2W1B6_SERVB</name>
<dbReference type="PANTHER" id="PTHR11452:SF75">
    <property type="entry name" value="ALPHA-GALACTOSIDASE MEL1"/>
    <property type="match status" value="1"/>
</dbReference>
<feature type="chain" id="PRO_5002157892" description="Alpha-galactosidase" evidence="9">
    <location>
        <begin position="21"/>
        <end position="459"/>
    </location>
</feature>
<evidence type="ECO:0000313" key="12">
    <source>
        <dbReference type="Proteomes" id="UP000054097"/>
    </source>
</evidence>
<dbReference type="Proteomes" id="UP000054097">
    <property type="component" value="Unassembled WGS sequence"/>
</dbReference>
<protein>
    <recommendedName>
        <fullName evidence="3 8">Alpha-galactosidase</fullName>
        <ecNumber evidence="3 8">3.2.1.22</ecNumber>
    </recommendedName>
    <alternativeName>
        <fullName evidence="8">Melibiase</fullName>
    </alternativeName>
</protein>
<dbReference type="HOGENOM" id="CLU_013093_1_0_1"/>
<feature type="signal peptide" evidence="9">
    <location>
        <begin position="1"/>
        <end position="20"/>
    </location>
</feature>
<dbReference type="CDD" id="cd14792">
    <property type="entry name" value="GH27"/>
    <property type="match status" value="1"/>
</dbReference>
<keyword evidence="12" id="KW-1185">Reference proteome</keyword>